<dbReference type="Proteomes" id="UP000046090">
    <property type="component" value="Unassembled WGS sequence"/>
</dbReference>
<name>A0A0K2Y7E0_HELHE</name>
<gene>
    <name evidence="1" type="ORF">HHE01_08230</name>
</gene>
<reference evidence="2" key="1">
    <citation type="submission" date="2014-12" db="EMBL/GenBank/DDBJ databases">
        <authorList>
            <person name="Smet A."/>
        </authorList>
    </citation>
    <scope>NUCLEOTIDE SEQUENCE [LARGE SCALE GENOMIC DNA]</scope>
</reference>
<organism evidence="1 2">
    <name type="scientific">Helicobacter heilmannii</name>
    <dbReference type="NCBI Taxonomy" id="35817"/>
    <lineage>
        <taxon>Bacteria</taxon>
        <taxon>Pseudomonadati</taxon>
        <taxon>Campylobacterota</taxon>
        <taxon>Epsilonproteobacteria</taxon>
        <taxon>Campylobacterales</taxon>
        <taxon>Helicobacteraceae</taxon>
        <taxon>Helicobacter</taxon>
    </lineage>
</organism>
<dbReference type="AlphaFoldDB" id="A0A0K2Y7E0"/>
<accession>A0A0K2Y7E0</accession>
<protein>
    <submittedName>
        <fullName evidence="1">Uncharacterized protein</fullName>
    </submittedName>
</protein>
<dbReference type="EMBL" id="CDMK01000001">
    <property type="protein sequence ID" value="CRI33619.1"/>
    <property type="molecule type" value="Genomic_DNA"/>
</dbReference>
<evidence type="ECO:0000313" key="2">
    <source>
        <dbReference type="Proteomes" id="UP000046090"/>
    </source>
</evidence>
<proteinExistence type="predicted"/>
<dbReference type="GeneID" id="76196300"/>
<evidence type="ECO:0000313" key="1">
    <source>
        <dbReference type="EMBL" id="CRI33619.1"/>
    </source>
</evidence>
<sequence>MRFLVIALLLGTLLRATTPPALLEIAKKLHNTMATVINQSNTDLTRNNAAIDSLLVIQKLAEQFFNQVPLLQRFKPRNAQEKRFISALKQFEMLHLFALMNGYINVERRRPPFAQVISDYLKVLDFIYAPLLQAHQEGLDLNSYTQALSALQSDPADWDKMVQYFIDNQQISPKPMLPVQAFFKDFKIVELAYRLIRGEDQQDLFALLGESQDWEYADLYAAKKLGIGQDSDIDVIVGTDDYYDRYAPFYAQYSTRLVEFLYESYYYTFDDPLSSPQLDIPTLQQHPQLCFKPQYLRQKFKQACLDILKGTYKTQALENYLKTIPLVSVENTACLARNAQGKIQKFTSQNPFCLALQNSLNNRGVHAHHSL</sequence>
<dbReference type="RefSeq" id="WP_015107475.1">
    <property type="nucleotide sequence ID" value="NZ_AP026684.1"/>
</dbReference>
<keyword evidence="2" id="KW-1185">Reference proteome</keyword>